<keyword evidence="5" id="KW-0547">Nucleotide-binding</keyword>
<dbReference type="EC" id="2.7.6.1" evidence="1"/>
<dbReference type="GO" id="GO:0002189">
    <property type="term" value="C:ribose phosphate diphosphokinase complex"/>
    <property type="evidence" value="ECO:0007669"/>
    <property type="project" value="TreeGrafter"/>
</dbReference>
<dbReference type="PANTHER" id="PTHR10210:SF32">
    <property type="entry name" value="RIBOSE-PHOSPHATE PYROPHOSPHOKINASE 2"/>
    <property type="match status" value="1"/>
</dbReference>
<protein>
    <recommendedName>
        <fullName evidence="1">ribose-phosphate diphosphokinase</fullName>
        <ecNumber evidence="1">2.7.6.1</ecNumber>
    </recommendedName>
</protein>
<keyword evidence="4" id="KW-0545">Nucleotide biosynthesis</keyword>
<evidence type="ECO:0000256" key="1">
    <source>
        <dbReference type="ARBA" id="ARBA00013247"/>
    </source>
</evidence>
<organism evidence="11 12">
    <name type="scientific">Candidatus Roizmanbacteria bacterium GW2011_GWB1_40_7</name>
    <dbReference type="NCBI Taxonomy" id="1618482"/>
    <lineage>
        <taxon>Bacteria</taxon>
        <taxon>Candidatus Roizmaniibacteriota</taxon>
    </lineage>
</organism>
<evidence type="ECO:0000256" key="3">
    <source>
        <dbReference type="ARBA" id="ARBA00022723"/>
    </source>
</evidence>
<dbReference type="GO" id="GO:0004749">
    <property type="term" value="F:ribose phosphate diphosphokinase activity"/>
    <property type="evidence" value="ECO:0007669"/>
    <property type="project" value="UniProtKB-EC"/>
</dbReference>
<keyword evidence="7" id="KW-0067">ATP-binding</keyword>
<evidence type="ECO:0000313" key="12">
    <source>
        <dbReference type="Proteomes" id="UP000034664"/>
    </source>
</evidence>
<evidence type="ECO:0000256" key="9">
    <source>
        <dbReference type="ARBA" id="ARBA00049535"/>
    </source>
</evidence>
<feature type="non-terminal residue" evidence="11">
    <location>
        <position position="201"/>
    </location>
</feature>
<dbReference type="SMART" id="SM01400">
    <property type="entry name" value="Pribosyltran_N"/>
    <property type="match status" value="1"/>
</dbReference>
<evidence type="ECO:0000256" key="2">
    <source>
        <dbReference type="ARBA" id="ARBA00022679"/>
    </source>
</evidence>
<dbReference type="GO" id="GO:0006015">
    <property type="term" value="P:5-phosphoribose 1-diphosphate biosynthetic process"/>
    <property type="evidence" value="ECO:0007669"/>
    <property type="project" value="TreeGrafter"/>
</dbReference>
<keyword evidence="6 11" id="KW-0418">Kinase</keyword>
<dbReference type="Pfam" id="PF13793">
    <property type="entry name" value="Pribosyltran_N"/>
    <property type="match status" value="1"/>
</dbReference>
<evidence type="ECO:0000256" key="4">
    <source>
        <dbReference type="ARBA" id="ARBA00022727"/>
    </source>
</evidence>
<dbReference type="FunFam" id="3.40.50.2020:FF:000007">
    <property type="entry name" value="Ribose-phosphate pyrophosphokinase"/>
    <property type="match status" value="1"/>
</dbReference>
<comment type="caution">
    <text evidence="11">The sequence shown here is derived from an EMBL/GenBank/DDBJ whole genome shotgun (WGS) entry which is preliminary data.</text>
</comment>
<dbReference type="GO" id="GO:0005737">
    <property type="term" value="C:cytoplasm"/>
    <property type="evidence" value="ECO:0007669"/>
    <property type="project" value="TreeGrafter"/>
</dbReference>
<dbReference type="EMBL" id="LBZM01000028">
    <property type="protein sequence ID" value="KKR71439.1"/>
    <property type="molecule type" value="Genomic_DNA"/>
</dbReference>
<accession>A0A0G0T347</accession>
<evidence type="ECO:0000256" key="6">
    <source>
        <dbReference type="ARBA" id="ARBA00022777"/>
    </source>
</evidence>
<dbReference type="InterPro" id="IPR029057">
    <property type="entry name" value="PRTase-like"/>
</dbReference>
<dbReference type="InterPro" id="IPR029099">
    <property type="entry name" value="Pribosyltran_N"/>
</dbReference>
<reference evidence="11 12" key="1">
    <citation type="journal article" date="2015" name="Nature">
        <title>rRNA introns, odd ribosomes, and small enigmatic genomes across a large radiation of phyla.</title>
        <authorList>
            <person name="Brown C.T."/>
            <person name="Hug L.A."/>
            <person name="Thomas B.C."/>
            <person name="Sharon I."/>
            <person name="Castelle C.J."/>
            <person name="Singh A."/>
            <person name="Wilkins M.J."/>
            <person name="Williams K.H."/>
            <person name="Banfield J.F."/>
        </authorList>
    </citation>
    <scope>NUCLEOTIDE SEQUENCE [LARGE SCALE GENOMIC DNA]</scope>
</reference>
<comment type="catalytic activity">
    <reaction evidence="9">
        <text>D-ribose 5-phosphate + ATP = 5-phospho-alpha-D-ribose 1-diphosphate + AMP + H(+)</text>
        <dbReference type="Rhea" id="RHEA:15609"/>
        <dbReference type="ChEBI" id="CHEBI:15378"/>
        <dbReference type="ChEBI" id="CHEBI:30616"/>
        <dbReference type="ChEBI" id="CHEBI:58017"/>
        <dbReference type="ChEBI" id="CHEBI:78346"/>
        <dbReference type="ChEBI" id="CHEBI:456215"/>
        <dbReference type="EC" id="2.7.6.1"/>
    </reaction>
</comment>
<dbReference type="Proteomes" id="UP000034664">
    <property type="component" value="Unassembled WGS sequence"/>
</dbReference>
<evidence type="ECO:0000256" key="5">
    <source>
        <dbReference type="ARBA" id="ARBA00022741"/>
    </source>
</evidence>
<dbReference type="GO" id="GO:0005524">
    <property type="term" value="F:ATP binding"/>
    <property type="evidence" value="ECO:0007669"/>
    <property type="project" value="UniProtKB-KW"/>
</dbReference>
<dbReference type="GO" id="GO:0006164">
    <property type="term" value="P:purine nucleotide biosynthetic process"/>
    <property type="evidence" value="ECO:0007669"/>
    <property type="project" value="TreeGrafter"/>
</dbReference>
<gene>
    <name evidence="11" type="ORF">UU14_C0028G0001</name>
</gene>
<dbReference type="InterPro" id="IPR005946">
    <property type="entry name" value="Rib-P_diPkinase"/>
</dbReference>
<dbReference type="PATRIC" id="fig|1618482.3.peg.942"/>
<name>A0A0G0T347_9BACT</name>
<dbReference type="Gene3D" id="3.40.50.2020">
    <property type="match status" value="2"/>
</dbReference>
<dbReference type="PANTHER" id="PTHR10210">
    <property type="entry name" value="RIBOSE-PHOSPHATE DIPHOSPHOKINASE FAMILY MEMBER"/>
    <property type="match status" value="1"/>
</dbReference>
<sequence>MKLFAGSQSKNLAESISKLLNLPLAQYELVKFGDSELKPVIKEDVRGEDCIIIASTSNPVNDSYMEFFLLVDVLKRSAANKIIAVMPYFGYARQNQQHMPGEPVSARVMVKFIQAVGVDELITIDLHEEQLTGFFDIPIIHLSVLPLLAQTMAGELSRHSREGGNPVLVLSPDQGGVERTRTFREALANELNRHSREGGNP</sequence>
<keyword evidence="8" id="KW-0460">Magnesium</keyword>
<evidence type="ECO:0000313" key="11">
    <source>
        <dbReference type="EMBL" id="KKR71439.1"/>
    </source>
</evidence>
<dbReference type="NCBIfam" id="TIGR01251">
    <property type="entry name" value="ribP_PPkin"/>
    <property type="match status" value="1"/>
</dbReference>
<feature type="domain" description="Ribose-phosphate pyrophosphokinase N-terminal" evidence="10">
    <location>
        <begin position="1"/>
        <end position="117"/>
    </location>
</feature>
<dbReference type="AlphaFoldDB" id="A0A0G0T347"/>
<dbReference type="GO" id="GO:0000287">
    <property type="term" value="F:magnesium ion binding"/>
    <property type="evidence" value="ECO:0007669"/>
    <property type="project" value="InterPro"/>
</dbReference>
<dbReference type="GO" id="GO:0016301">
    <property type="term" value="F:kinase activity"/>
    <property type="evidence" value="ECO:0007669"/>
    <property type="project" value="UniProtKB-KW"/>
</dbReference>
<keyword evidence="2" id="KW-0808">Transferase</keyword>
<evidence type="ECO:0000256" key="8">
    <source>
        <dbReference type="ARBA" id="ARBA00022842"/>
    </source>
</evidence>
<evidence type="ECO:0000256" key="7">
    <source>
        <dbReference type="ARBA" id="ARBA00022840"/>
    </source>
</evidence>
<dbReference type="SUPFAM" id="SSF53271">
    <property type="entry name" value="PRTase-like"/>
    <property type="match status" value="1"/>
</dbReference>
<proteinExistence type="predicted"/>
<evidence type="ECO:0000259" key="10">
    <source>
        <dbReference type="Pfam" id="PF13793"/>
    </source>
</evidence>
<keyword evidence="3" id="KW-0479">Metal-binding</keyword>